<feature type="compositionally biased region" description="Basic and acidic residues" evidence="2">
    <location>
        <begin position="212"/>
        <end position="228"/>
    </location>
</feature>
<organism evidence="3 4">
    <name type="scientific">Streblomastix strix</name>
    <dbReference type="NCBI Taxonomy" id="222440"/>
    <lineage>
        <taxon>Eukaryota</taxon>
        <taxon>Metamonada</taxon>
        <taxon>Preaxostyla</taxon>
        <taxon>Oxymonadida</taxon>
        <taxon>Streblomastigidae</taxon>
        <taxon>Streblomastix</taxon>
    </lineage>
</organism>
<dbReference type="AlphaFoldDB" id="A0A5J4WXV3"/>
<dbReference type="EMBL" id="SNRW01000826">
    <property type="protein sequence ID" value="KAA6399069.1"/>
    <property type="molecule type" value="Genomic_DNA"/>
</dbReference>
<name>A0A5J4WXV3_9EUKA</name>
<dbReference type="InterPro" id="IPR011989">
    <property type="entry name" value="ARM-like"/>
</dbReference>
<proteinExistence type="predicted"/>
<protein>
    <submittedName>
        <fullName evidence="3">Uncharacterized protein</fullName>
    </submittedName>
</protein>
<dbReference type="Proteomes" id="UP000324800">
    <property type="component" value="Unassembled WGS sequence"/>
</dbReference>
<feature type="region of interest" description="Disordered" evidence="2">
    <location>
        <begin position="104"/>
        <end position="138"/>
    </location>
</feature>
<dbReference type="Gene3D" id="1.25.10.10">
    <property type="entry name" value="Leucine-rich Repeat Variant"/>
    <property type="match status" value="1"/>
</dbReference>
<evidence type="ECO:0000313" key="3">
    <source>
        <dbReference type="EMBL" id="KAA6399069.1"/>
    </source>
</evidence>
<dbReference type="InterPro" id="IPR016024">
    <property type="entry name" value="ARM-type_fold"/>
</dbReference>
<dbReference type="InterPro" id="IPR021133">
    <property type="entry name" value="HEAT_type_2"/>
</dbReference>
<feature type="compositionally biased region" description="Basic and acidic residues" evidence="2">
    <location>
        <begin position="104"/>
        <end position="131"/>
    </location>
</feature>
<sequence>MLPECICVELKRIVQQIAYSNGELVYNVLLQLRNESHKDAAYSIIRFISLGIREQKEQIKDQISEMEDFSEIERNKKNHLTGIAMMDAMIESLKWSGEKQIRRRIDEKKANKGNKSEQEQYDKQEIIKPERNVSSVDSEKGQQFIPSFYSLSVIQALVQIFNLNSLITLFDLHMIMINDKSKQTNQQSQEQEQQDQDELQDDKDDDINVEEESNHIDEDQQEKMKKDEQEEEWIEIEVNENKKVKQKKINIDSETMKDNENEENKLSSSFLIKYIPATTTVLLMQLAVIHGCDENEKHLEMVLSALHCVGNHVGFGRKCSYSQKFNQNNLFSISQRDQIDDLIECDVISQNEEYFPLKAKEVIFGIQNAKNVQNQLEIQKGRSKGKKILQQMMKTDLIKKNTTKSGKYEVGQNQRNIWDAAKQKEYFEHFIYAFGIRECVMCGFLSVKEFIEFGTEMIERNKNRNIDYENERNIEGKEVRKMEMICGATFLSIGAVFLKTYWSSLNGEINHQQQQIIDTLTQNTITSLMICIHDQESRVRLTSLGGIGLISSFIPLFDKKKEKEVEQEKQDKIDLNFEDQQNKDEKHLTQNKSLANILYTLLQLCGQEDDQLVKRGIAKSIRRFIVGLPDKWDEQVNIEIEKDKEEIIKQDENEVKYQLNEQKENQIWIYGEGLILEMIENSDKKNESGFKLIACGLLDAIVSKELRKIKSESIINVDNKLIIQIQDEREFFTMLHHSIIPHLLILLGDQDDNVYQAALLCIYRICRLIGLNEVEKLLQNENEEQINKVGQLKRQQEEKFVQKYKDLARILMSANPARIKQYITKLQQIIVEGTPEGIEKDKTGDKVEKQLYEKIKKRKEEGNAFSGASTGLGMNEMQHPYSNSKRIGVIILGSLVGQIMLESKKEGNIEKDTQLIAETVRVIKTQLSSKDVRVRIAAVRAISNLWNT</sequence>
<feature type="region of interest" description="Disordered" evidence="2">
    <location>
        <begin position="183"/>
        <end position="231"/>
    </location>
</feature>
<dbReference type="PROSITE" id="PS50077">
    <property type="entry name" value="HEAT_REPEAT"/>
    <property type="match status" value="1"/>
</dbReference>
<comment type="caution">
    <text evidence="3">The sequence shown here is derived from an EMBL/GenBank/DDBJ whole genome shotgun (WGS) entry which is preliminary data.</text>
</comment>
<dbReference type="SUPFAM" id="SSF48371">
    <property type="entry name" value="ARM repeat"/>
    <property type="match status" value="1"/>
</dbReference>
<evidence type="ECO:0000256" key="1">
    <source>
        <dbReference type="PROSITE-ProRule" id="PRU00103"/>
    </source>
</evidence>
<reference evidence="3 4" key="1">
    <citation type="submission" date="2019-03" db="EMBL/GenBank/DDBJ databases">
        <title>Single cell metagenomics reveals metabolic interactions within the superorganism composed of flagellate Streblomastix strix and complex community of Bacteroidetes bacteria on its surface.</title>
        <authorList>
            <person name="Treitli S.C."/>
            <person name="Kolisko M."/>
            <person name="Husnik F."/>
            <person name="Keeling P."/>
            <person name="Hampl V."/>
        </authorList>
    </citation>
    <scope>NUCLEOTIDE SEQUENCE [LARGE SCALE GENOMIC DNA]</scope>
    <source>
        <strain evidence="3">ST1C</strain>
    </source>
</reference>
<accession>A0A5J4WXV3</accession>
<evidence type="ECO:0000313" key="4">
    <source>
        <dbReference type="Proteomes" id="UP000324800"/>
    </source>
</evidence>
<feature type="compositionally biased region" description="Acidic residues" evidence="2">
    <location>
        <begin position="192"/>
        <end position="211"/>
    </location>
</feature>
<gene>
    <name evidence="3" type="ORF">EZS28_005407</name>
</gene>
<evidence type="ECO:0000256" key="2">
    <source>
        <dbReference type="SAM" id="MobiDB-lite"/>
    </source>
</evidence>
<feature type="repeat" description="HEAT" evidence="1">
    <location>
        <begin position="739"/>
        <end position="777"/>
    </location>
</feature>